<dbReference type="InterPro" id="IPR003593">
    <property type="entry name" value="AAA+_ATPase"/>
</dbReference>
<gene>
    <name evidence="10" type="ORF">MNBD_GAMMA16-513</name>
</gene>
<evidence type="ECO:0000256" key="2">
    <source>
        <dbReference type="ARBA" id="ARBA00022692"/>
    </source>
</evidence>
<dbReference type="InterPro" id="IPR011918">
    <property type="entry name" value="ABC_MsbA_ATP-bd"/>
</dbReference>
<dbReference type="FunFam" id="3.40.50.300:FF:000218">
    <property type="entry name" value="Multidrug ABC transporter ATP-binding protein"/>
    <property type="match status" value="1"/>
</dbReference>
<dbReference type="Pfam" id="PF00005">
    <property type="entry name" value="ABC_tran"/>
    <property type="match status" value="1"/>
</dbReference>
<dbReference type="InterPro" id="IPR039421">
    <property type="entry name" value="Type_1_exporter"/>
</dbReference>
<dbReference type="GO" id="GO:0005524">
    <property type="term" value="F:ATP binding"/>
    <property type="evidence" value="ECO:0007669"/>
    <property type="project" value="UniProtKB-KW"/>
</dbReference>
<accession>A0A3B0ZT19</accession>
<organism evidence="10">
    <name type="scientific">hydrothermal vent metagenome</name>
    <dbReference type="NCBI Taxonomy" id="652676"/>
    <lineage>
        <taxon>unclassified sequences</taxon>
        <taxon>metagenomes</taxon>
        <taxon>ecological metagenomes</taxon>
    </lineage>
</organism>
<dbReference type="PANTHER" id="PTHR43394:SF1">
    <property type="entry name" value="ATP-BINDING CASSETTE SUB-FAMILY B MEMBER 10, MITOCHONDRIAL"/>
    <property type="match status" value="1"/>
</dbReference>
<dbReference type="PROSITE" id="PS50929">
    <property type="entry name" value="ABC_TM1F"/>
    <property type="match status" value="1"/>
</dbReference>
<protein>
    <submittedName>
        <fullName evidence="10">Efflux ABC transporter, permease/ATP-binding protein</fullName>
    </submittedName>
</protein>
<dbReference type="Gene3D" id="1.20.1560.10">
    <property type="entry name" value="ABC transporter type 1, transmembrane domain"/>
    <property type="match status" value="1"/>
</dbReference>
<sequence>MKNQEKNNIKSSRLQPLIRLLPFLRPYKAVLFFALLALTVAALATLAVPFTARHMIDSGFSTIQAEAIDQYFWALFLVAVVLATATAVRHYLVSWLGERVVADVRLAVYRHVISMSPVFFETTRTGEVLSRLTTDTTLIQSVVGSTMSMALRSMFMFVGGLILLIITSPELTIWIVVLVPLILLPIVVFGRRVRRLSRASQDAVADTSAYAEETLNAVSVIQAFTHEKRASKKYGDAVESAFETAKKRLRARSWLTALVILFVFSGAILLLWLGAQAVINKTMTPGELSQFVLYAFIVASSAGVLSEVWGELQRAAGATERLMELLHIEAVVKSPKHPTLLPVPISGAVTFENIAFYYPSRPQLPAISNFSYEIKAGQTIALVGPSGAGKSTIFHLLLRFYDPQQGQIKLDGVPIHQLKLEDLRHNIALVPQDTVIFSADAMENIRYGRPDASDDDVLEAAHLAHANVFLSQLPQGYQTHLGERGVRLSGGERQRIAIARAVLKDPPILLLDEATSALDAESEREVQLALNALAKGRTTLVIAHRLATVLNADCILVIDKGKIVAAGTHETLIKETGLYKQLAELQFSAHTNSYRVDPVRNPG</sequence>
<dbReference type="InterPro" id="IPR003439">
    <property type="entry name" value="ABC_transporter-like_ATP-bd"/>
</dbReference>
<dbReference type="SUPFAM" id="SSF90123">
    <property type="entry name" value="ABC transporter transmembrane region"/>
    <property type="match status" value="1"/>
</dbReference>
<feature type="domain" description="ABC transmembrane type-1" evidence="9">
    <location>
        <begin position="32"/>
        <end position="314"/>
    </location>
</feature>
<dbReference type="GO" id="GO:0005743">
    <property type="term" value="C:mitochondrial inner membrane"/>
    <property type="evidence" value="ECO:0007669"/>
    <property type="project" value="TreeGrafter"/>
</dbReference>
<dbReference type="EMBL" id="UOFO01000048">
    <property type="protein sequence ID" value="VAW84564.1"/>
    <property type="molecule type" value="Genomic_DNA"/>
</dbReference>
<dbReference type="PROSITE" id="PS50893">
    <property type="entry name" value="ABC_TRANSPORTER_2"/>
    <property type="match status" value="1"/>
</dbReference>
<dbReference type="InterPro" id="IPR027417">
    <property type="entry name" value="P-loop_NTPase"/>
</dbReference>
<dbReference type="CDD" id="cd18575">
    <property type="entry name" value="ABC_6TM_bac_exporter_ABCB8_10_like"/>
    <property type="match status" value="1"/>
</dbReference>
<evidence type="ECO:0000259" key="9">
    <source>
        <dbReference type="PROSITE" id="PS50929"/>
    </source>
</evidence>
<evidence type="ECO:0000256" key="3">
    <source>
        <dbReference type="ARBA" id="ARBA00022741"/>
    </source>
</evidence>
<dbReference type="AlphaFoldDB" id="A0A3B0ZT19"/>
<keyword evidence="3" id="KW-0547">Nucleotide-binding</keyword>
<dbReference type="GO" id="GO:0015421">
    <property type="term" value="F:ABC-type oligopeptide transporter activity"/>
    <property type="evidence" value="ECO:0007669"/>
    <property type="project" value="TreeGrafter"/>
</dbReference>
<reference evidence="10" key="1">
    <citation type="submission" date="2018-06" db="EMBL/GenBank/DDBJ databases">
        <authorList>
            <person name="Zhirakovskaya E."/>
        </authorList>
    </citation>
    <scope>NUCLEOTIDE SEQUENCE</scope>
</reference>
<feature type="transmembrane region" description="Helical" evidence="7">
    <location>
        <begin position="71"/>
        <end position="92"/>
    </location>
</feature>
<dbReference type="InterPro" id="IPR036640">
    <property type="entry name" value="ABC1_TM_sf"/>
</dbReference>
<feature type="transmembrane region" description="Helical" evidence="7">
    <location>
        <begin position="254"/>
        <end position="279"/>
    </location>
</feature>
<keyword evidence="5 7" id="KW-1133">Transmembrane helix</keyword>
<dbReference type="NCBIfam" id="TIGR02204">
    <property type="entry name" value="MsbA_rel"/>
    <property type="match status" value="1"/>
</dbReference>
<evidence type="ECO:0000256" key="4">
    <source>
        <dbReference type="ARBA" id="ARBA00022840"/>
    </source>
</evidence>
<dbReference type="Pfam" id="PF00664">
    <property type="entry name" value="ABC_membrane"/>
    <property type="match status" value="1"/>
</dbReference>
<comment type="subcellular location">
    <subcellularLocation>
        <location evidence="1">Membrane</location>
        <topology evidence="1">Multi-pass membrane protein</topology>
    </subcellularLocation>
</comment>
<dbReference type="PROSITE" id="PS00211">
    <property type="entry name" value="ABC_TRANSPORTER_1"/>
    <property type="match status" value="1"/>
</dbReference>
<dbReference type="InterPro" id="IPR011527">
    <property type="entry name" value="ABC1_TM_dom"/>
</dbReference>
<name>A0A3B0ZT19_9ZZZZ</name>
<keyword evidence="6 7" id="KW-0472">Membrane</keyword>
<evidence type="ECO:0000256" key="6">
    <source>
        <dbReference type="ARBA" id="ARBA00023136"/>
    </source>
</evidence>
<proteinExistence type="predicted"/>
<dbReference type="SMART" id="SM00382">
    <property type="entry name" value="AAA"/>
    <property type="match status" value="1"/>
</dbReference>
<feature type="domain" description="ABC transporter" evidence="8">
    <location>
        <begin position="349"/>
        <end position="585"/>
    </location>
</feature>
<feature type="transmembrane region" description="Helical" evidence="7">
    <location>
        <begin position="172"/>
        <end position="190"/>
    </location>
</feature>
<keyword evidence="2 7" id="KW-0812">Transmembrane</keyword>
<evidence type="ECO:0000259" key="8">
    <source>
        <dbReference type="PROSITE" id="PS50893"/>
    </source>
</evidence>
<dbReference type="PANTHER" id="PTHR43394">
    <property type="entry name" value="ATP-DEPENDENT PERMEASE MDL1, MITOCHONDRIAL"/>
    <property type="match status" value="1"/>
</dbReference>
<dbReference type="Gene3D" id="3.40.50.300">
    <property type="entry name" value="P-loop containing nucleotide triphosphate hydrolases"/>
    <property type="match status" value="1"/>
</dbReference>
<dbReference type="SUPFAM" id="SSF52540">
    <property type="entry name" value="P-loop containing nucleoside triphosphate hydrolases"/>
    <property type="match status" value="1"/>
</dbReference>
<evidence type="ECO:0000313" key="10">
    <source>
        <dbReference type="EMBL" id="VAW84564.1"/>
    </source>
</evidence>
<evidence type="ECO:0000256" key="7">
    <source>
        <dbReference type="SAM" id="Phobius"/>
    </source>
</evidence>
<evidence type="ECO:0000256" key="1">
    <source>
        <dbReference type="ARBA" id="ARBA00004141"/>
    </source>
</evidence>
<dbReference type="InterPro" id="IPR017871">
    <property type="entry name" value="ABC_transporter-like_CS"/>
</dbReference>
<dbReference type="GO" id="GO:0090374">
    <property type="term" value="P:oligopeptide export from mitochondrion"/>
    <property type="evidence" value="ECO:0007669"/>
    <property type="project" value="TreeGrafter"/>
</dbReference>
<feature type="transmembrane region" description="Helical" evidence="7">
    <location>
        <begin position="149"/>
        <end position="166"/>
    </location>
</feature>
<evidence type="ECO:0000256" key="5">
    <source>
        <dbReference type="ARBA" id="ARBA00022989"/>
    </source>
</evidence>
<keyword evidence="4 10" id="KW-0067">ATP-binding</keyword>
<dbReference type="GO" id="GO:0016887">
    <property type="term" value="F:ATP hydrolysis activity"/>
    <property type="evidence" value="ECO:0007669"/>
    <property type="project" value="InterPro"/>
</dbReference>